<evidence type="ECO:0000256" key="5">
    <source>
        <dbReference type="ARBA" id="ARBA00023242"/>
    </source>
</evidence>
<feature type="region of interest" description="Disordered" evidence="6">
    <location>
        <begin position="56"/>
        <end position="105"/>
    </location>
</feature>
<reference evidence="8" key="1">
    <citation type="submission" date="2023-03" db="EMBL/GenBank/DDBJ databases">
        <authorList>
            <person name="Julca I."/>
        </authorList>
    </citation>
    <scope>NUCLEOTIDE SEQUENCE</scope>
</reference>
<dbReference type="PROSITE" id="PS50863">
    <property type="entry name" value="B3"/>
    <property type="match status" value="1"/>
</dbReference>
<evidence type="ECO:0000313" key="8">
    <source>
        <dbReference type="EMBL" id="CAI9088387.1"/>
    </source>
</evidence>
<accession>A0AAV1BZ29</accession>
<proteinExistence type="predicted"/>
<dbReference type="InterPro" id="IPR003340">
    <property type="entry name" value="B3_DNA-bd"/>
</dbReference>
<evidence type="ECO:0000256" key="1">
    <source>
        <dbReference type="ARBA" id="ARBA00004123"/>
    </source>
</evidence>
<evidence type="ECO:0000256" key="2">
    <source>
        <dbReference type="ARBA" id="ARBA00023015"/>
    </source>
</evidence>
<name>A0AAV1BZ29_OLDCO</name>
<dbReference type="Pfam" id="PF03754">
    <property type="entry name" value="At2g31720-like"/>
    <property type="match status" value="1"/>
</dbReference>
<feature type="compositionally biased region" description="Polar residues" evidence="6">
    <location>
        <begin position="86"/>
        <end position="99"/>
    </location>
</feature>
<evidence type="ECO:0000313" key="9">
    <source>
        <dbReference type="Proteomes" id="UP001161247"/>
    </source>
</evidence>
<dbReference type="Gene3D" id="2.40.330.10">
    <property type="entry name" value="DNA-binding pseudobarrel domain"/>
    <property type="match status" value="1"/>
</dbReference>
<dbReference type="EMBL" id="OX459118">
    <property type="protein sequence ID" value="CAI9088387.1"/>
    <property type="molecule type" value="Genomic_DNA"/>
</dbReference>
<gene>
    <name evidence="8" type="ORF">OLC1_LOCUS976</name>
</gene>
<dbReference type="GO" id="GO:0005634">
    <property type="term" value="C:nucleus"/>
    <property type="evidence" value="ECO:0007669"/>
    <property type="project" value="UniProtKB-SubCell"/>
</dbReference>
<keyword evidence="2" id="KW-0805">Transcription regulation</keyword>
<evidence type="ECO:0000256" key="4">
    <source>
        <dbReference type="ARBA" id="ARBA00023163"/>
    </source>
</evidence>
<organism evidence="8 9">
    <name type="scientific">Oldenlandia corymbosa var. corymbosa</name>
    <dbReference type="NCBI Taxonomy" id="529605"/>
    <lineage>
        <taxon>Eukaryota</taxon>
        <taxon>Viridiplantae</taxon>
        <taxon>Streptophyta</taxon>
        <taxon>Embryophyta</taxon>
        <taxon>Tracheophyta</taxon>
        <taxon>Spermatophyta</taxon>
        <taxon>Magnoliopsida</taxon>
        <taxon>eudicotyledons</taxon>
        <taxon>Gunneridae</taxon>
        <taxon>Pentapetalae</taxon>
        <taxon>asterids</taxon>
        <taxon>lamiids</taxon>
        <taxon>Gentianales</taxon>
        <taxon>Rubiaceae</taxon>
        <taxon>Rubioideae</taxon>
        <taxon>Spermacoceae</taxon>
        <taxon>Hedyotis-Oldenlandia complex</taxon>
        <taxon>Oldenlandia</taxon>
    </lineage>
</organism>
<keyword evidence="4" id="KW-0804">Transcription</keyword>
<comment type="subcellular location">
    <subcellularLocation>
        <location evidence="1">Nucleus</location>
    </subcellularLocation>
</comment>
<dbReference type="SUPFAM" id="SSF101936">
    <property type="entry name" value="DNA-binding pseudobarrel domain"/>
    <property type="match status" value="1"/>
</dbReference>
<sequence length="300" mass="34441">MGSLVDSQNMVQLSISGGQNYRRRPRKSKFPHRAPFNCILDLHRLSSNDNGNRANHLLDYLHQNPGPKKTVFPKTLSRKRRKRSSPANNSETVPHNGNRNSKRAKLVSIERPPAQNVLSSDNKLDGIERIPQLKFKFRLPVRNKKTNLSGVLDKQSPQTNVLQYPPLPEKFMTKIRQLGYSEDPVLVIQKELFTTDIKEGNQRLSIPVNQVISKGFLTDKEKDMLGDRNLNGSIKSILIDDHLTEWEIPLKRWAMSKSGQYVLIAPWNKVVKENGLRVGVRIQVWSFRMNGQMYFVLVKL</sequence>
<dbReference type="Proteomes" id="UP001161247">
    <property type="component" value="Chromosome 1"/>
</dbReference>
<dbReference type="InterPro" id="IPR005508">
    <property type="entry name" value="At2g31720-like"/>
</dbReference>
<evidence type="ECO:0000256" key="3">
    <source>
        <dbReference type="ARBA" id="ARBA00023125"/>
    </source>
</evidence>
<keyword evidence="5" id="KW-0539">Nucleus</keyword>
<feature type="domain" description="TF-B3" evidence="7">
    <location>
        <begin position="237"/>
        <end position="300"/>
    </location>
</feature>
<dbReference type="PANTHER" id="PTHR31541:SF25">
    <property type="entry name" value="GAMMA-GLIADIN B"/>
    <property type="match status" value="1"/>
</dbReference>
<dbReference type="GO" id="GO:0003677">
    <property type="term" value="F:DNA binding"/>
    <property type="evidence" value="ECO:0007669"/>
    <property type="project" value="UniProtKB-KW"/>
</dbReference>
<dbReference type="PANTHER" id="PTHR31541">
    <property type="entry name" value="B3 DOMAIN PLANT PROTEIN-RELATED"/>
    <property type="match status" value="1"/>
</dbReference>
<protein>
    <submittedName>
        <fullName evidence="8">OLC1v1022696C1</fullName>
    </submittedName>
</protein>
<keyword evidence="3" id="KW-0238">DNA-binding</keyword>
<evidence type="ECO:0000256" key="6">
    <source>
        <dbReference type="SAM" id="MobiDB-lite"/>
    </source>
</evidence>
<dbReference type="InterPro" id="IPR015300">
    <property type="entry name" value="DNA-bd_pseudobarrel_sf"/>
</dbReference>
<keyword evidence="9" id="KW-1185">Reference proteome</keyword>
<evidence type="ECO:0000259" key="7">
    <source>
        <dbReference type="PROSITE" id="PS50863"/>
    </source>
</evidence>
<dbReference type="AlphaFoldDB" id="A0AAV1BZ29"/>